<proteinExistence type="inferred from homology"/>
<dbReference type="GO" id="GO:0005524">
    <property type="term" value="F:ATP binding"/>
    <property type="evidence" value="ECO:0007669"/>
    <property type="project" value="InterPro"/>
</dbReference>
<protein>
    <recommendedName>
        <fullName evidence="10">mRNA-capping enzyme</fullName>
    </recommendedName>
    <domain>
        <recommendedName>
            <fullName evidence="10">mRNA 5'-triphosphate monophosphatase</fullName>
            <ecNumber evidence="10">3.6.1.74</ecNumber>
        </recommendedName>
        <alternativeName>
            <fullName evidence="10">mRNA 5'-phosphatase</fullName>
        </alternativeName>
    </domain>
    <domain>
        <recommendedName>
            <fullName evidence="10">mRNA guanylyltransferase</fullName>
            <ecNumber evidence="10">2.7.7.50</ecNumber>
        </recommendedName>
        <alternativeName>
            <fullName evidence="10">GTP--RNA guanylyltransferase</fullName>
            <shortName evidence="10">GTase</shortName>
        </alternativeName>
    </domain>
</protein>
<evidence type="ECO:0000256" key="13">
    <source>
        <dbReference type="PIRSR" id="PIRSR036958-3"/>
    </source>
</evidence>
<sequence length="593" mass="67867">MMSGGGGGDRFGPEPGPIPPRWLHCPRKSTLLIGGKFLAFKTPLSSKFDDQVSPEHRFSPAMLFSSMKSYKVKIGLWIDLTNTTRFYDTQDIEKEGARYVKLKCRGHGECPNQDQVNAFSDICDKFIRKNPLEIIAVHCTHGFNRTGFLISSYFIIKEDWGVDLAINMFAKAREPGIYKEDYIRGLYELSGDDPNEAPPPPQLPDWCKEFDDSTLDDDGNNVRGNKRQERNKKDPAFMEGISGVTPVTQKEKLAEIQRKIQEMCGWTSTGFPGCQPVSMDLDNLTSLRDNPYKVSWKADGTRYMMLIAGRREIYLADRDYSIFQAPEVEFRQKHNLIVHLSDTLVDGEMVIDTDPTSGTKYPRYLIYDAVRISGRDIMNDTFHMRYERIMTDIISPRNAAIEKSILNKQKEPFGVRRKDFWDANIHYTHKLLSPSFKSKLCHEPDGLIFQPESDPYVPGKCDLALKWKPASHNSVDFRLKVVKKSGVGMLTKNVGELYVGGFDPPFAEMKFTKLLKDYHNKIIECKFEKGQWLFMRERTDKSFPNSYNTALAVCNSIKNPVTEEILLKFINDQGYKKPDRDLMPPPPAKKPRT</sequence>
<comment type="similarity">
    <text evidence="10">In the N-terminal section; belongs to the non-receptor class of the protein-tyrosine phosphatase family.</text>
</comment>
<evidence type="ECO:0000313" key="17">
    <source>
        <dbReference type="Proteomes" id="UP001445076"/>
    </source>
</evidence>
<feature type="binding site" evidence="13">
    <location>
        <position position="302"/>
    </location>
    <ligand>
        <name>GTP</name>
        <dbReference type="ChEBI" id="CHEBI:37565"/>
    </ligand>
</feature>
<dbReference type="GO" id="GO:0005634">
    <property type="term" value="C:nucleus"/>
    <property type="evidence" value="ECO:0007669"/>
    <property type="project" value="UniProtKB-SubCell"/>
</dbReference>
<dbReference type="GO" id="GO:0005525">
    <property type="term" value="F:GTP binding"/>
    <property type="evidence" value="ECO:0007669"/>
    <property type="project" value="UniProtKB-UniRule"/>
</dbReference>
<dbReference type="PROSITE" id="PS00383">
    <property type="entry name" value="TYR_PHOSPHATASE_1"/>
    <property type="match status" value="1"/>
</dbReference>
<gene>
    <name evidence="16" type="ORF">OTU49_010404</name>
</gene>
<dbReference type="GO" id="GO:0004651">
    <property type="term" value="F:polynucleotide 5'-phosphatase activity"/>
    <property type="evidence" value="ECO:0007669"/>
    <property type="project" value="UniProtKB-UniRule"/>
</dbReference>
<dbReference type="GO" id="GO:0004721">
    <property type="term" value="F:phosphoprotein phosphatase activity"/>
    <property type="evidence" value="ECO:0007669"/>
    <property type="project" value="UniProtKB-UniRule"/>
</dbReference>
<dbReference type="PROSITE" id="PS50056">
    <property type="entry name" value="TYR_PHOSPHATASE_2"/>
    <property type="match status" value="1"/>
</dbReference>
<dbReference type="SUPFAM" id="SSF50249">
    <property type="entry name" value="Nucleic acid-binding proteins"/>
    <property type="match status" value="1"/>
</dbReference>
<evidence type="ECO:0000256" key="14">
    <source>
        <dbReference type="SAM" id="MobiDB-lite"/>
    </source>
</evidence>
<keyword evidence="4 10" id="KW-0548">Nucleotidyltransferase</keyword>
<evidence type="ECO:0000256" key="7">
    <source>
        <dbReference type="ARBA" id="ARBA00023134"/>
    </source>
</evidence>
<dbReference type="InterPro" id="IPR016130">
    <property type="entry name" value="Tyr_Pase_AS"/>
</dbReference>
<organism evidence="16 17">
    <name type="scientific">Cherax quadricarinatus</name>
    <name type="common">Australian red claw crayfish</name>
    <dbReference type="NCBI Taxonomy" id="27406"/>
    <lineage>
        <taxon>Eukaryota</taxon>
        <taxon>Metazoa</taxon>
        <taxon>Ecdysozoa</taxon>
        <taxon>Arthropoda</taxon>
        <taxon>Crustacea</taxon>
        <taxon>Multicrustacea</taxon>
        <taxon>Malacostraca</taxon>
        <taxon>Eumalacostraca</taxon>
        <taxon>Eucarida</taxon>
        <taxon>Decapoda</taxon>
        <taxon>Pleocyemata</taxon>
        <taxon>Astacidea</taxon>
        <taxon>Parastacoidea</taxon>
        <taxon>Parastacidae</taxon>
        <taxon>Cherax</taxon>
    </lineage>
</organism>
<dbReference type="InterPro" id="IPR012340">
    <property type="entry name" value="NA-bd_OB-fold"/>
</dbReference>
<dbReference type="Pfam" id="PF00782">
    <property type="entry name" value="DSPc"/>
    <property type="match status" value="1"/>
</dbReference>
<feature type="active site" description="Phosphocysteine intermediate" evidence="11">
    <location>
        <position position="139"/>
    </location>
</feature>
<dbReference type="FunFam" id="2.40.50.140:FF:000111">
    <property type="entry name" value="mRNA-capping enzyme"/>
    <property type="match status" value="1"/>
</dbReference>
<feature type="domain" description="Tyrosine specific protein phosphatases" evidence="15">
    <location>
        <begin position="113"/>
        <end position="184"/>
    </location>
</feature>
<keyword evidence="3 10" id="KW-0808">Transferase</keyword>
<keyword evidence="7 10" id="KW-0342">GTP-binding</keyword>
<dbReference type="CDD" id="cd17664">
    <property type="entry name" value="Mce1_N"/>
    <property type="match status" value="1"/>
</dbReference>
<dbReference type="InterPro" id="IPR029021">
    <property type="entry name" value="Prot-tyrosine_phosphatase-like"/>
</dbReference>
<dbReference type="InterPro" id="IPR000387">
    <property type="entry name" value="Tyr_Pase_dom"/>
</dbReference>
<keyword evidence="10" id="KW-0378">Hydrolase</keyword>
<dbReference type="Pfam" id="PF03919">
    <property type="entry name" value="mRNA_cap_C"/>
    <property type="match status" value="1"/>
</dbReference>
<evidence type="ECO:0000256" key="5">
    <source>
        <dbReference type="ARBA" id="ARBA00022741"/>
    </source>
</evidence>
<dbReference type="EMBL" id="JARKIK010000080">
    <property type="protein sequence ID" value="KAK8726167.1"/>
    <property type="molecule type" value="Genomic_DNA"/>
</dbReference>
<feature type="binding site" evidence="13">
    <location>
        <begin position="466"/>
        <end position="468"/>
    </location>
    <ligand>
        <name>GTP</name>
        <dbReference type="ChEBI" id="CHEBI:37565"/>
    </ligand>
</feature>
<evidence type="ECO:0000313" key="16">
    <source>
        <dbReference type="EMBL" id="KAK8726167.1"/>
    </source>
</evidence>
<evidence type="ECO:0000256" key="12">
    <source>
        <dbReference type="PIRSR" id="PIRSR036958-2"/>
    </source>
</evidence>
<keyword evidence="17" id="KW-1185">Reference proteome</keyword>
<dbReference type="FunFam" id="3.30.470.30:FF:000040">
    <property type="entry name" value="mRNA-capping enzyme"/>
    <property type="match status" value="1"/>
</dbReference>
<evidence type="ECO:0000256" key="1">
    <source>
        <dbReference type="ARBA" id="ARBA00004123"/>
    </source>
</evidence>
<reference evidence="16 17" key="1">
    <citation type="journal article" date="2024" name="BMC Genomics">
        <title>Genome assembly of redclaw crayfish (Cherax quadricarinatus) provides insights into its immune adaptation and hypoxia tolerance.</title>
        <authorList>
            <person name="Liu Z."/>
            <person name="Zheng J."/>
            <person name="Li H."/>
            <person name="Fang K."/>
            <person name="Wang S."/>
            <person name="He J."/>
            <person name="Zhou D."/>
            <person name="Weng S."/>
            <person name="Chi M."/>
            <person name="Gu Z."/>
            <person name="He J."/>
            <person name="Li F."/>
            <person name="Wang M."/>
        </authorList>
    </citation>
    <scope>NUCLEOTIDE SEQUENCE [LARGE SCALE GENOMIC DNA]</scope>
    <source>
        <strain evidence="16">ZL_2023a</strain>
    </source>
</reference>
<evidence type="ECO:0000256" key="4">
    <source>
        <dbReference type="ARBA" id="ARBA00022695"/>
    </source>
</evidence>
<evidence type="ECO:0000256" key="2">
    <source>
        <dbReference type="ARBA" id="ARBA00022664"/>
    </source>
</evidence>
<dbReference type="Gene3D" id="2.40.50.140">
    <property type="entry name" value="Nucleic acid-binding proteins"/>
    <property type="match status" value="1"/>
</dbReference>
<dbReference type="CDD" id="cd07895">
    <property type="entry name" value="Adenylation_mRNA_capping"/>
    <property type="match status" value="1"/>
</dbReference>
<evidence type="ECO:0000259" key="15">
    <source>
        <dbReference type="PROSITE" id="PS50056"/>
    </source>
</evidence>
<evidence type="ECO:0000256" key="8">
    <source>
        <dbReference type="ARBA" id="ARBA00023242"/>
    </source>
</evidence>
<evidence type="ECO:0000256" key="9">
    <source>
        <dbReference type="ARBA" id="ARBA00044624"/>
    </source>
</evidence>
<evidence type="ECO:0000256" key="6">
    <source>
        <dbReference type="ARBA" id="ARBA00023042"/>
    </source>
</evidence>
<keyword evidence="8 10" id="KW-0539">Nucleus</keyword>
<dbReference type="GO" id="GO:0140818">
    <property type="term" value="F:mRNA 5'-triphosphate monophosphatase activity"/>
    <property type="evidence" value="ECO:0007669"/>
    <property type="project" value="UniProtKB-EC"/>
</dbReference>
<feature type="binding site" evidence="13">
    <location>
        <position position="318"/>
    </location>
    <ligand>
        <name>GTP</name>
        <dbReference type="ChEBI" id="CHEBI:37565"/>
    </ligand>
</feature>
<dbReference type="EC" id="3.6.1.74" evidence="10"/>
<dbReference type="InterPro" id="IPR000340">
    <property type="entry name" value="Dual-sp_phosphatase_cat-dom"/>
</dbReference>
<evidence type="ECO:0000256" key="11">
    <source>
        <dbReference type="PIRSR" id="PIRSR036958-1"/>
    </source>
</evidence>
<dbReference type="SUPFAM" id="SSF56091">
    <property type="entry name" value="DNA ligase/mRNA capping enzyme, catalytic domain"/>
    <property type="match status" value="1"/>
</dbReference>
<dbReference type="InterPro" id="IPR051029">
    <property type="entry name" value="mRNA_Capping_Enz/RNA_Phosphat"/>
</dbReference>
<dbReference type="Pfam" id="PF01331">
    <property type="entry name" value="mRNA_cap_enzyme"/>
    <property type="match status" value="1"/>
</dbReference>
<dbReference type="Proteomes" id="UP001445076">
    <property type="component" value="Unassembled WGS sequence"/>
</dbReference>
<comment type="similarity">
    <text evidence="10">In the C-terminal section; belongs to the eukaryotic GTase family.</text>
</comment>
<name>A0AAW0W8G6_CHEQU</name>
<comment type="catalytic activity">
    <reaction evidence="9">
        <text>a 5'-end diphospho-ribonucleoside in mRNA + GTP + H(+) = a 5'-end (5'-triphosphoguanosine)-ribonucleoside in mRNA + diphosphate</text>
        <dbReference type="Rhea" id="RHEA:67012"/>
        <dbReference type="Rhea" id="RHEA-COMP:17165"/>
        <dbReference type="Rhea" id="RHEA-COMP:17166"/>
        <dbReference type="ChEBI" id="CHEBI:15378"/>
        <dbReference type="ChEBI" id="CHEBI:33019"/>
        <dbReference type="ChEBI" id="CHEBI:37565"/>
        <dbReference type="ChEBI" id="CHEBI:167616"/>
        <dbReference type="ChEBI" id="CHEBI:167617"/>
        <dbReference type="EC" id="2.7.7.50"/>
    </reaction>
    <physiologicalReaction direction="left-to-right" evidence="9">
        <dbReference type="Rhea" id="RHEA:67013"/>
    </physiologicalReaction>
</comment>
<dbReference type="EC" id="2.7.7.50" evidence="10"/>
<keyword evidence="6 10" id="KW-0506">mRNA capping</keyword>
<dbReference type="SUPFAM" id="SSF52799">
    <property type="entry name" value="(Phosphotyrosine protein) phosphatases II"/>
    <property type="match status" value="1"/>
</dbReference>
<comment type="function">
    <text evidence="10">Bifunctional mRNA-capping enzyme exhibiting RNA 5'-triphosphate monophosphatase activity in the N-terminal part and mRNA guanylyltransferase activity in the C-terminal part. Catalyzes the first two steps of cap formation: by removing the gamma-phosphate from the 5'-triphosphate end of nascent mRNA to yield a diphosphate end, and by transferring the GMP moiety of GTP to the 5'-diphosphate terminus of RNA via a covalent enzyme-GMP reaction intermediate.</text>
</comment>
<dbReference type="GO" id="GO:0006370">
    <property type="term" value="P:7-methylguanosine mRNA capping"/>
    <property type="evidence" value="ECO:0007669"/>
    <property type="project" value="UniProtKB-UniRule"/>
</dbReference>
<keyword evidence="2 10" id="KW-0507">mRNA processing</keyword>
<dbReference type="PANTHER" id="PTHR10367:SF17">
    <property type="entry name" value="MRNA-CAPPING ENZYME"/>
    <property type="match status" value="1"/>
</dbReference>
<dbReference type="InterPro" id="IPR017074">
    <property type="entry name" value="mRNA_cap_enz_bifunc"/>
</dbReference>
<accession>A0AAW0W8G6</accession>
<dbReference type="InterPro" id="IPR013846">
    <property type="entry name" value="mRNA_cap_enzyme_C"/>
</dbReference>
<dbReference type="PANTHER" id="PTHR10367">
    <property type="entry name" value="MRNA-CAPPING ENZYME"/>
    <property type="match status" value="1"/>
</dbReference>
<feature type="binding site" evidence="13">
    <location>
        <begin position="346"/>
        <end position="348"/>
    </location>
    <ligand>
        <name>GTP</name>
        <dbReference type="ChEBI" id="CHEBI:37565"/>
    </ligand>
</feature>
<dbReference type="GO" id="GO:0004484">
    <property type="term" value="F:mRNA guanylyltransferase activity"/>
    <property type="evidence" value="ECO:0007669"/>
    <property type="project" value="UniProtKB-UniRule"/>
</dbReference>
<dbReference type="PIRSF" id="PIRSF036958">
    <property type="entry name" value="mRNA_capping_HCE"/>
    <property type="match status" value="1"/>
</dbReference>
<comment type="caution">
    <text evidence="16">The sequence shown here is derived from an EMBL/GenBank/DDBJ whole genome shotgun (WGS) entry which is preliminary data.</text>
</comment>
<evidence type="ECO:0000256" key="10">
    <source>
        <dbReference type="PIRNR" id="PIRNR036958"/>
    </source>
</evidence>
<dbReference type="InterPro" id="IPR001339">
    <property type="entry name" value="mRNA_cap_enzyme_adenylation"/>
</dbReference>
<feature type="binding site" evidence="13">
    <location>
        <begin position="536"/>
        <end position="541"/>
    </location>
    <ligand>
        <name>GTP</name>
        <dbReference type="ChEBI" id="CHEBI:37565"/>
    </ligand>
</feature>
<dbReference type="Gene3D" id="3.90.190.10">
    <property type="entry name" value="Protein tyrosine phosphatase superfamily"/>
    <property type="match status" value="1"/>
</dbReference>
<comment type="catalytic activity">
    <reaction evidence="10">
        <text>a 5'-end triphospho-ribonucleoside in mRNA + H2O = a 5'-end diphospho-ribonucleoside in mRNA + phosphate + H(+)</text>
        <dbReference type="Rhea" id="RHEA:67004"/>
        <dbReference type="Rhea" id="RHEA-COMP:17164"/>
        <dbReference type="Rhea" id="RHEA-COMP:17165"/>
        <dbReference type="ChEBI" id="CHEBI:15377"/>
        <dbReference type="ChEBI" id="CHEBI:15378"/>
        <dbReference type="ChEBI" id="CHEBI:43474"/>
        <dbReference type="ChEBI" id="CHEBI:167616"/>
        <dbReference type="ChEBI" id="CHEBI:167618"/>
        <dbReference type="EC" id="3.6.1.74"/>
    </reaction>
</comment>
<dbReference type="AlphaFoldDB" id="A0AAW0W8G6"/>
<feature type="region of interest" description="Disordered" evidence="14">
    <location>
        <begin position="214"/>
        <end position="234"/>
    </location>
</feature>
<keyword evidence="5 10" id="KW-0547">Nucleotide-binding</keyword>
<dbReference type="FunFam" id="3.90.190.10:FF:000040">
    <property type="entry name" value="mRNA-capping enzyme"/>
    <property type="match status" value="1"/>
</dbReference>
<dbReference type="Gene3D" id="3.30.1490.430">
    <property type="match status" value="1"/>
</dbReference>
<comment type="subcellular location">
    <subcellularLocation>
        <location evidence="1 10">Nucleus</location>
    </subcellularLocation>
</comment>
<feature type="active site" description="N6-GMP-lysine intermediate" evidence="12">
    <location>
        <position position="297"/>
    </location>
</feature>
<dbReference type="Gene3D" id="3.30.470.30">
    <property type="entry name" value="DNA ligase/mRNA capping enzyme"/>
    <property type="match status" value="1"/>
</dbReference>
<evidence type="ECO:0000256" key="3">
    <source>
        <dbReference type="ARBA" id="ARBA00022679"/>
    </source>
</evidence>